<dbReference type="OrthoDB" id="408373at2759"/>
<accession>A0A067K715</accession>
<dbReference type="STRING" id="180498.A0A067K715"/>
<sequence length="232" mass="26068">MGIVEAHNVKVVRKGEQLVILSHGFGSDQSVWKYLVPYLLEDYYRVILYDNMGTGTTNPDYFDFERYSSIEGAYASIARPDLFSKIIMLSATPRLLNDKNYNGGFEGLRSNYKAWCSGFAPMVLGGDMDSVAVQEFSQTLFNMRPDIAFSLVHLKFLTELRHILPMVTLPCHILQSEMDMAVPAAVSEYLNQHLGDPSIVEVMPTSGHLPHLSAPDIVIPVILKHLRLDFTL</sequence>
<evidence type="ECO:0000313" key="3">
    <source>
        <dbReference type="Proteomes" id="UP000027138"/>
    </source>
</evidence>
<dbReference type="SUPFAM" id="SSF53474">
    <property type="entry name" value="alpha/beta-Hydrolases"/>
    <property type="match status" value="1"/>
</dbReference>
<dbReference type="Gene3D" id="3.40.50.1820">
    <property type="entry name" value="alpha/beta hydrolase"/>
    <property type="match status" value="2"/>
</dbReference>
<comment type="similarity">
    <text evidence="1">Belongs to the AB hydrolase superfamily.</text>
</comment>
<dbReference type="AlphaFoldDB" id="A0A067K715"/>
<reference evidence="2 3" key="1">
    <citation type="journal article" date="2014" name="PLoS ONE">
        <title>Global Analysis of Gene Expression Profiles in Physic Nut (Jatropha curcas L.) Seedlings Exposed to Salt Stress.</title>
        <authorList>
            <person name="Zhang L."/>
            <person name="Zhang C."/>
            <person name="Wu P."/>
            <person name="Chen Y."/>
            <person name="Li M."/>
            <person name="Jiang H."/>
            <person name="Wu G."/>
        </authorList>
    </citation>
    <scope>NUCLEOTIDE SEQUENCE [LARGE SCALE GENOMIC DNA]</scope>
    <source>
        <strain evidence="3">cv. GZQX0401</strain>
        <tissue evidence="2">Young leaves</tissue>
    </source>
</reference>
<dbReference type="PANTHER" id="PTHR43039">
    <property type="entry name" value="ESTERASE-RELATED"/>
    <property type="match status" value="1"/>
</dbReference>
<gene>
    <name evidence="2" type="ORF">JCGZ_12497</name>
</gene>
<proteinExistence type="inferred from homology"/>
<name>A0A067K715_JATCU</name>
<protein>
    <recommendedName>
        <fullName evidence="4">AB hydrolase-1 domain-containing protein</fullName>
    </recommendedName>
</protein>
<evidence type="ECO:0000313" key="2">
    <source>
        <dbReference type="EMBL" id="KDP32036.1"/>
    </source>
</evidence>
<dbReference type="Proteomes" id="UP000027138">
    <property type="component" value="Unassembled WGS sequence"/>
</dbReference>
<dbReference type="InterPro" id="IPR029058">
    <property type="entry name" value="AB_hydrolase_fold"/>
</dbReference>
<evidence type="ECO:0000256" key="1">
    <source>
        <dbReference type="ARBA" id="ARBA00008645"/>
    </source>
</evidence>
<keyword evidence="3" id="KW-1185">Reference proteome</keyword>
<evidence type="ECO:0008006" key="4">
    <source>
        <dbReference type="Google" id="ProtNLM"/>
    </source>
</evidence>
<dbReference type="EMBL" id="KK914593">
    <property type="protein sequence ID" value="KDP32036.1"/>
    <property type="molecule type" value="Genomic_DNA"/>
</dbReference>
<organism evidence="2 3">
    <name type="scientific">Jatropha curcas</name>
    <name type="common">Barbados nut</name>
    <dbReference type="NCBI Taxonomy" id="180498"/>
    <lineage>
        <taxon>Eukaryota</taxon>
        <taxon>Viridiplantae</taxon>
        <taxon>Streptophyta</taxon>
        <taxon>Embryophyta</taxon>
        <taxon>Tracheophyta</taxon>
        <taxon>Spermatophyta</taxon>
        <taxon>Magnoliopsida</taxon>
        <taxon>eudicotyledons</taxon>
        <taxon>Gunneridae</taxon>
        <taxon>Pentapetalae</taxon>
        <taxon>rosids</taxon>
        <taxon>fabids</taxon>
        <taxon>Malpighiales</taxon>
        <taxon>Euphorbiaceae</taxon>
        <taxon>Crotonoideae</taxon>
        <taxon>Jatropheae</taxon>
        <taxon>Jatropha</taxon>
    </lineage>
</organism>